<organism evidence="1 2">
    <name type="scientific">Linnemannia exigua</name>
    <dbReference type="NCBI Taxonomy" id="604196"/>
    <lineage>
        <taxon>Eukaryota</taxon>
        <taxon>Fungi</taxon>
        <taxon>Fungi incertae sedis</taxon>
        <taxon>Mucoromycota</taxon>
        <taxon>Mortierellomycotina</taxon>
        <taxon>Mortierellomycetes</taxon>
        <taxon>Mortierellales</taxon>
        <taxon>Mortierellaceae</taxon>
        <taxon>Linnemannia</taxon>
    </lineage>
</organism>
<dbReference type="EMBL" id="JAAAIL010001110">
    <property type="protein sequence ID" value="KAG0271574.1"/>
    <property type="molecule type" value="Genomic_DNA"/>
</dbReference>
<dbReference type="Proteomes" id="UP001194580">
    <property type="component" value="Unassembled WGS sequence"/>
</dbReference>
<comment type="caution">
    <text evidence="1">The sequence shown here is derived from an EMBL/GenBank/DDBJ whole genome shotgun (WGS) entry which is preliminary data.</text>
</comment>
<dbReference type="AlphaFoldDB" id="A0AAD4H486"/>
<evidence type="ECO:0000313" key="1">
    <source>
        <dbReference type="EMBL" id="KAG0271574.1"/>
    </source>
</evidence>
<evidence type="ECO:0008006" key="3">
    <source>
        <dbReference type="Google" id="ProtNLM"/>
    </source>
</evidence>
<accession>A0AAD4H486</accession>
<protein>
    <recommendedName>
        <fullName evidence="3">F-box domain-containing protein</fullName>
    </recommendedName>
</protein>
<dbReference type="Gene3D" id="3.80.10.10">
    <property type="entry name" value="Ribonuclease Inhibitor"/>
    <property type="match status" value="1"/>
</dbReference>
<sequence length="540" mass="62212">MSANQDLTSKPLIPGYSVFTIPEILEKIFAYLDQRTLSRSAILVSWNWFHSARHLITHEFVWHDDKFRFYPSGIFIACEQLQDLHISSQEEVILIGPWIDQQPRQTSLPLRSLVLCNAHFQQLHLEGLLAVTPHLKRLKVLNPHRHEYDHWAVVRNPSYDTDQLVRHIKSLSLKLSYFHFTSGWDDLTPEVCPDTSERTFWRGDFNWDIENRIQSHHNVVTSLELFNHQPKDCQATTSTLHKFLCSAPHLLHLRAPQLGYQLEHMDLHGRLAFTDRLPMDFRPKATTAASTTTTTSLRKMTPTYLPGIWACRNLQTLHIRIRGPNDTESYIGSHRSLNSRIALGYLARVCPNLRDLNLTNHRHSLSHGLSVDLRLAGGLCFLGRLQHLERFRIEYWGETVIVQSKDVSWMVDEGRTAERREERRRVMARWGGLIETEESIRAVARIRMDDPPSLDWSEGCYEPGMKEALQHLGSLLDVQLAVQGMDDTDEASSHHEKSTGGPRRCFPVLRYASLANEIGIEMPLEMEVKRLLSSKAKPKV</sequence>
<name>A0AAD4H486_9FUNG</name>
<reference evidence="1" key="1">
    <citation type="journal article" date="2020" name="Fungal Divers.">
        <title>Resolving the Mortierellaceae phylogeny through synthesis of multi-gene phylogenetics and phylogenomics.</title>
        <authorList>
            <person name="Vandepol N."/>
            <person name="Liber J."/>
            <person name="Desiro A."/>
            <person name="Na H."/>
            <person name="Kennedy M."/>
            <person name="Barry K."/>
            <person name="Grigoriev I.V."/>
            <person name="Miller A.N."/>
            <person name="O'Donnell K."/>
            <person name="Stajich J.E."/>
            <person name="Bonito G."/>
        </authorList>
    </citation>
    <scope>NUCLEOTIDE SEQUENCE</scope>
    <source>
        <strain evidence="1">NRRL 28262</strain>
    </source>
</reference>
<evidence type="ECO:0000313" key="2">
    <source>
        <dbReference type="Proteomes" id="UP001194580"/>
    </source>
</evidence>
<gene>
    <name evidence="1" type="ORF">BGZ95_000612</name>
</gene>
<proteinExistence type="predicted"/>
<dbReference type="InterPro" id="IPR032675">
    <property type="entry name" value="LRR_dom_sf"/>
</dbReference>
<keyword evidence="2" id="KW-1185">Reference proteome</keyword>